<proteinExistence type="predicted"/>
<dbReference type="AlphaFoldDB" id="A0A8H3BRA2"/>
<dbReference type="Proteomes" id="UP000663853">
    <property type="component" value="Unassembled WGS sequence"/>
</dbReference>
<evidence type="ECO:0000313" key="2">
    <source>
        <dbReference type="EMBL" id="CAE6461794.1"/>
    </source>
</evidence>
<feature type="non-terminal residue" evidence="2">
    <location>
        <position position="199"/>
    </location>
</feature>
<accession>A0A8H3BRA2</accession>
<organism evidence="2 3">
    <name type="scientific">Rhizoctonia solani</name>
    <dbReference type="NCBI Taxonomy" id="456999"/>
    <lineage>
        <taxon>Eukaryota</taxon>
        <taxon>Fungi</taxon>
        <taxon>Dikarya</taxon>
        <taxon>Basidiomycota</taxon>
        <taxon>Agaricomycotina</taxon>
        <taxon>Agaricomycetes</taxon>
        <taxon>Cantharellales</taxon>
        <taxon>Ceratobasidiaceae</taxon>
        <taxon>Rhizoctonia</taxon>
    </lineage>
</organism>
<dbReference type="EMBL" id="CAJMXA010001493">
    <property type="protein sequence ID" value="CAE6461794.1"/>
    <property type="molecule type" value="Genomic_DNA"/>
</dbReference>
<keyword evidence="1" id="KW-0175">Coiled coil</keyword>
<protein>
    <submittedName>
        <fullName evidence="2">Uncharacterized protein</fullName>
    </submittedName>
</protein>
<evidence type="ECO:0000313" key="3">
    <source>
        <dbReference type="Proteomes" id="UP000663853"/>
    </source>
</evidence>
<feature type="coiled-coil region" evidence="1">
    <location>
        <begin position="53"/>
        <end position="83"/>
    </location>
</feature>
<name>A0A8H3BRA2_9AGAM</name>
<sequence length="199" mass="22222">MQTATDSKEPTTTIKNVMWMGLKTSLQGLRDNPGIFSHLSLAAEMLLECFEGIETAARKQEDYEDLAKELAALSGSLAELVKTPTSFTKSISNFELDIKREATEIEAKMTRGPTGRFAVAKEDEEDIVRRCRRIRSLFRQLQANLSAGPWSIANEHLADERLNGLSAVKQATYDSELSSVVHRRTCTEGTRQRVLSDLD</sequence>
<gene>
    <name evidence="2" type="ORF">RDB_LOCUS62998</name>
</gene>
<evidence type="ECO:0000256" key="1">
    <source>
        <dbReference type="SAM" id="Coils"/>
    </source>
</evidence>
<reference evidence="2" key="1">
    <citation type="submission" date="2021-01" db="EMBL/GenBank/DDBJ databases">
        <authorList>
            <person name="Kaushik A."/>
        </authorList>
    </citation>
    <scope>NUCLEOTIDE SEQUENCE</scope>
    <source>
        <strain evidence="2">AG6-10EEA</strain>
    </source>
</reference>
<comment type="caution">
    <text evidence="2">The sequence shown here is derived from an EMBL/GenBank/DDBJ whole genome shotgun (WGS) entry which is preliminary data.</text>
</comment>